<organism evidence="3 4">
    <name type="scientific">Mumia flava</name>
    <dbReference type="NCBI Taxonomy" id="1348852"/>
    <lineage>
        <taxon>Bacteria</taxon>
        <taxon>Bacillati</taxon>
        <taxon>Actinomycetota</taxon>
        <taxon>Actinomycetes</taxon>
        <taxon>Propionibacteriales</taxon>
        <taxon>Nocardioidaceae</taxon>
        <taxon>Mumia</taxon>
    </lineage>
</organism>
<protein>
    <submittedName>
        <fullName evidence="3">Peptidase M23-like protein</fullName>
    </submittedName>
</protein>
<feature type="compositionally biased region" description="Low complexity" evidence="1">
    <location>
        <begin position="1"/>
        <end position="11"/>
    </location>
</feature>
<keyword evidence="4" id="KW-1185">Reference proteome</keyword>
<reference evidence="3 4" key="1">
    <citation type="submission" date="2017-11" db="EMBL/GenBank/DDBJ databases">
        <title>Genomic Encyclopedia of Archaeal and Bacterial Type Strains, Phase II (KMG-II): From Individual Species to Whole Genera.</title>
        <authorList>
            <person name="Goeker M."/>
        </authorList>
    </citation>
    <scope>NUCLEOTIDE SEQUENCE [LARGE SCALE GENOMIC DNA]</scope>
    <source>
        <strain evidence="3 4">DSM 27763</strain>
    </source>
</reference>
<dbReference type="Pfam" id="PF01551">
    <property type="entry name" value="Peptidase_M23"/>
    <property type="match status" value="1"/>
</dbReference>
<proteinExistence type="predicted"/>
<accession>A0A0B2BVU7</accession>
<name>A0A0B2BVU7_9ACTN</name>
<dbReference type="InterPro" id="IPR016047">
    <property type="entry name" value="M23ase_b-sheet_dom"/>
</dbReference>
<dbReference type="Gene3D" id="2.70.70.10">
    <property type="entry name" value="Glucose Permease (Domain IIA)"/>
    <property type="match status" value="1"/>
</dbReference>
<feature type="compositionally biased region" description="Low complexity" evidence="1">
    <location>
        <begin position="20"/>
        <end position="46"/>
    </location>
</feature>
<evidence type="ECO:0000313" key="4">
    <source>
        <dbReference type="Proteomes" id="UP000230842"/>
    </source>
</evidence>
<evidence type="ECO:0000313" key="3">
    <source>
        <dbReference type="EMBL" id="PJJ48203.1"/>
    </source>
</evidence>
<feature type="domain" description="M23ase beta-sheet core" evidence="2">
    <location>
        <begin position="122"/>
        <end position="209"/>
    </location>
</feature>
<sequence>MLAAGCAGTDGDTARSDGGSSANAVVPAASASTTAARPAASSAPQRTADRTTPRTTPRAEPRRACRSGPRRTADGTRRFWTKDRRCYTSRWYAGAHRRMIPFGCTRAPWYPPSSRCARGRGFHHGLDLAMRKGTKVYAGVRGRIVTRGLGSAYGSRAVIIRSRGRDVLLGHLRSRRVSHGDRVRRGDLVGRSGARGAPDGPHLHVEVRPARGSYLSAVSPRRVLRLRVAG</sequence>
<dbReference type="PANTHER" id="PTHR21666">
    <property type="entry name" value="PEPTIDASE-RELATED"/>
    <property type="match status" value="1"/>
</dbReference>
<feature type="compositionally biased region" description="Basic and acidic residues" evidence="1">
    <location>
        <begin position="47"/>
        <end position="63"/>
    </location>
</feature>
<comment type="caution">
    <text evidence="3">The sequence shown here is derived from an EMBL/GenBank/DDBJ whole genome shotgun (WGS) entry which is preliminary data.</text>
</comment>
<evidence type="ECO:0000259" key="2">
    <source>
        <dbReference type="Pfam" id="PF01551"/>
    </source>
</evidence>
<dbReference type="CDD" id="cd12797">
    <property type="entry name" value="M23_peptidase"/>
    <property type="match status" value="1"/>
</dbReference>
<dbReference type="SUPFAM" id="SSF51261">
    <property type="entry name" value="Duplicated hybrid motif"/>
    <property type="match status" value="1"/>
</dbReference>
<dbReference type="AlphaFoldDB" id="A0A0B2BVU7"/>
<dbReference type="InterPro" id="IPR050570">
    <property type="entry name" value="Cell_wall_metabolism_enzyme"/>
</dbReference>
<gene>
    <name evidence="3" type="ORF">CLV56_4080</name>
</gene>
<dbReference type="GO" id="GO:0004222">
    <property type="term" value="F:metalloendopeptidase activity"/>
    <property type="evidence" value="ECO:0007669"/>
    <property type="project" value="TreeGrafter"/>
</dbReference>
<dbReference type="EMBL" id="PGEZ01000004">
    <property type="protein sequence ID" value="PJJ48203.1"/>
    <property type="molecule type" value="Genomic_DNA"/>
</dbReference>
<dbReference type="PANTHER" id="PTHR21666:SF270">
    <property type="entry name" value="MUREIN HYDROLASE ACTIVATOR ENVC"/>
    <property type="match status" value="1"/>
</dbReference>
<dbReference type="InterPro" id="IPR011055">
    <property type="entry name" value="Dup_hybrid_motif"/>
</dbReference>
<feature type="region of interest" description="Disordered" evidence="1">
    <location>
        <begin position="1"/>
        <end position="76"/>
    </location>
</feature>
<evidence type="ECO:0000256" key="1">
    <source>
        <dbReference type="SAM" id="MobiDB-lite"/>
    </source>
</evidence>
<dbReference type="Proteomes" id="UP000230842">
    <property type="component" value="Unassembled WGS sequence"/>
</dbReference>